<keyword evidence="4" id="KW-0067">ATP-binding</keyword>
<protein>
    <submittedName>
        <fullName evidence="4">ATP-binding protein</fullName>
    </submittedName>
</protein>
<keyword evidence="4" id="KW-0547">Nucleotide-binding</keyword>
<dbReference type="PRINTS" id="PR00364">
    <property type="entry name" value="DISEASERSIST"/>
</dbReference>
<feature type="domain" description="NB-ARC" evidence="2">
    <location>
        <begin position="181"/>
        <end position="284"/>
    </location>
</feature>
<feature type="compositionally biased region" description="Polar residues" evidence="1">
    <location>
        <begin position="150"/>
        <end position="163"/>
    </location>
</feature>
<name>A0AAU8JHS2_9CYAN</name>
<dbReference type="Pfam" id="PF00931">
    <property type="entry name" value="NB-ARC"/>
    <property type="match status" value="1"/>
</dbReference>
<sequence>MNIKEMLNLADQIVFDKTGQHLDDLQEAILRGTLQRETYKEIAKNLDCSQSNLRKAGSELWQILSEELGQDVSKSNLQSTMGRLISSNVSIFEKEAVAIGIFEKEVVAIGSFEKDVGAVGSFEKDVVAIGSFNICGETRHSPDIAKSVNHKTSNSKPSQTPHQDLSEMPELGAFYNRTPELETLKTWILQQRCHLATITGISGIGKTTLAVQLVHQIKDEFEYVLWYSLEPSPTFAEFQDNLIQFFSQSEQLDTPLNYPLNNGKSLSLIKYLQKYRCLVVLDDFHHLFSSGEFAGKYQPGYEEYRSFFKQIEQLSHQSCLLLIGWEPAVALPKVPQPKNAIFSLQLTGLDIAGTQEILRDYGLPEIDKYSALISHYQGNPLWLQSIALQIQELGESVTDLLPDNTILLPEDLKEILDQQFNRLSTIEKQALFLLAKEKEAVNLASLLEKSTLEGLDLLNALQSLLRRCLIEKIDNFYTLSPVFRQYIT</sequence>
<dbReference type="EMBL" id="CP159837">
    <property type="protein sequence ID" value="XCM38366.1"/>
    <property type="molecule type" value="Genomic_DNA"/>
</dbReference>
<dbReference type="InterPro" id="IPR058651">
    <property type="entry name" value="HTH_VMAP-M9"/>
</dbReference>
<dbReference type="InterPro" id="IPR027417">
    <property type="entry name" value="P-loop_NTPase"/>
</dbReference>
<dbReference type="Pfam" id="PF26355">
    <property type="entry name" value="HTH_VMAP-M9"/>
    <property type="match status" value="1"/>
</dbReference>
<dbReference type="Gene3D" id="3.40.50.300">
    <property type="entry name" value="P-loop containing nucleotide triphosphate hydrolases"/>
    <property type="match status" value="1"/>
</dbReference>
<feature type="domain" description="vWA-MoxR associated protein N-terminal HTH" evidence="3">
    <location>
        <begin position="1"/>
        <end position="83"/>
    </location>
</feature>
<evidence type="ECO:0000259" key="2">
    <source>
        <dbReference type="Pfam" id="PF00931"/>
    </source>
</evidence>
<dbReference type="InterPro" id="IPR002182">
    <property type="entry name" value="NB-ARC"/>
</dbReference>
<dbReference type="SUPFAM" id="SSF52540">
    <property type="entry name" value="P-loop containing nucleoside triphosphate hydrolases"/>
    <property type="match status" value="1"/>
</dbReference>
<evidence type="ECO:0000313" key="4">
    <source>
        <dbReference type="EMBL" id="XCM38366.1"/>
    </source>
</evidence>
<dbReference type="GO" id="GO:0005524">
    <property type="term" value="F:ATP binding"/>
    <property type="evidence" value="ECO:0007669"/>
    <property type="project" value="UniProtKB-KW"/>
</dbReference>
<proteinExistence type="predicted"/>
<dbReference type="GO" id="GO:0043531">
    <property type="term" value="F:ADP binding"/>
    <property type="evidence" value="ECO:0007669"/>
    <property type="project" value="InterPro"/>
</dbReference>
<dbReference type="AlphaFoldDB" id="A0AAU8JHS2"/>
<reference evidence="4" key="1">
    <citation type="submission" date="2024-07" db="EMBL/GenBank/DDBJ databases">
        <authorList>
            <person name="Kim Y.J."/>
            <person name="Jeong J.Y."/>
        </authorList>
    </citation>
    <scope>NUCLEOTIDE SEQUENCE</scope>
    <source>
        <strain evidence="4">GIHE-MW2</strain>
    </source>
</reference>
<evidence type="ECO:0000256" key="1">
    <source>
        <dbReference type="SAM" id="MobiDB-lite"/>
    </source>
</evidence>
<organism evidence="4">
    <name type="scientific">Planktothricoides raciborskii GIHE-MW2</name>
    <dbReference type="NCBI Taxonomy" id="2792601"/>
    <lineage>
        <taxon>Bacteria</taxon>
        <taxon>Bacillati</taxon>
        <taxon>Cyanobacteriota</taxon>
        <taxon>Cyanophyceae</taxon>
        <taxon>Oscillatoriophycideae</taxon>
        <taxon>Oscillatoriales</taxon>
        <taxon>Oscillatoriaceae</taxon>
        <taxon>Planktothricoides</taxon>
    </lineage>
</organism>
<gene>
    <name evidence="4" type="ORF">ABWT76_001209</name>
</gene>
<accession>A0AAU8JHS2</accession>
<dbReference type="RefSeq" id="WP_354635805.1">
    <property type="nucleotide sequence ID" value="NZ_CP159837.1"/>
</dbReference>
<feature type="region of interest" description="Disordered" evidence="1">
    <location>
        <begin position="143"/>
        <end position="167"/>
    </location>
</feature>
<evidence type="ECO:0000259" key="3">
    <source>
        <dbReference type="Pfam" id="PF26355"/>
    </source>
</evidence>